<gene>
    <name evidence="3" type="ORF">HPLM_LOCUS21603</name>
</gene>
<reference evidence="3 4" key="2">
    <citation type="submission" date="2018-11" db="EMBL/GenBank/DDBJ databases">
        <authorList>
            <consortium name="Pathogen Informatics"/>
        </authorList>
    </citation>
    <scope>NUCLEOTIDE SEQUENCE [LARGE SCALE GENOMIC DNA]</scope>
    <source>
        <strain evidence="3 4">MHpl1</strain>
    </source>
</reference>
<dbReference type="GO" id="GO:0004653">
    <property type="term" value="F:polypeptide N-acetylgalactosaminyltransferase activity"/>
    <property type="evidence" value="ECO:0007669"/>
    <property type="project" value="TreeGrafter"/>
</dbReference>
<organism evidence="5">
    <name type="scientific">Haemonchus placei</name>
    <name type="common">Barber's pole worm</name>
    <dbReference type="NCBI Taxonomy" id="6290"/>
    <lineage>
        <taxon>Eukaryota</taxon>
        <taxon>Metazoa</taxon>
        <taxon>Ecdysozoa</taxon>
        <taxon>Nematoda</taxon>
        <taxon>Chromadorea</taxon>
        <taxon>Rhabditida</taxon>
        <taxon>Rhabditina</taxon>
        <taxon>Rhabditomorpha</taxon>
        <taxon>Strongyloidea</taxon>
        <taxon>Trichostrongylidae</taxon>
        <taxon>Haemonchus</taxon>
    </lineage>
</organism>
<dbReference type="AlphaFoldDB" id="A0A0N4XB69"/>
<keyword evidence="1" id="KW-1015">Disulfide bond</keyword>
<evidence type="ECO:0000256" key="1">
    <source>
        <dbReference type="ARBA" id="ARBA00023157"/>
    </source>
</evidence>
<dbReference type="InterPro" id="IPR029044">
    <property type="entry name" value="Nucleotide-diphossugar_trans"/>
</dbReference>
<dbReference type="STRING" id="6290.A0A0N4XB69"/>
<evidence type="ECO:0000313" key="3">
    <source>
        <dbReference type="EMBL" id="VDO91023.1"/>
    </source>
</evidence>
<sequence>MPVVLKPAFFVNTSDPIYKSRDPNQAGEKGASVNVDKNKLSPEDNKKYDLGFQNNAFNQYASDMISIHRTLPEILDQECLTEKYHDDLPDTSVVVCFHNEA</sequence>
<reference evidence="5" key="1">
    <citation type="submission" date="2017-02" db="UniProtKB">
        <authorList>
            <consortium name="WormBaseParasite"/>
        </authorList>
    </citation>
    <scope>IDENTIFICATION</scope>
</reference>
<dbReference type="PANTHER" id="PTHR11675">
    <property type="entry name" value="N-ACETYLGALACTOSAMINYLTRANSFERASE"/>
    <property type="match status" value="1"/>
</dbReference>
<keyword evidence="4" id="KW-1185">Reference proteome</keyword>
<dbReference type="Proteomes" id="UP000268014">
    <property type="component" value="Unassembled WGS sequence"/>
</dbReference>
<dbReference type="WBParaSite" id="HPLM_0002161401-mRNA-1">
    <property type="protein sequence ID" value="HPLM_0002161401-mRNA-1"/>
    <property type="gene ID" value="HPLM_0002161401"/>
</dbReference>
<evidence type="ECO:0000313" key="4">
    <source>
        <dbReference type="Proteomes" id="UP000268014"/>
    </source>
</evidence>
<dbReference type="GO" id="GO:0005794">
    <property type="term" value="C:Golgi apparatus"/>
    <property type="evidence" value="ECO:0007669"/>
    <property type="project" value="TreeGrafter"/>
</dbReference>
<accession>A0A0N4XB69</accession>
<evidence type="ECO:0000313" key="5">
    <source>
        <dbReference type="WBParaSite" id="HPLM_0002161401-mRNA-1"/>
    </source>
</evidence>
<dbReference type="GO" id="GO:0006493">
    <property type="term" value="P:protein O-linked glycosylation"/>
    <property type="evidence" value="ECO:0007669"/>
    <property type="project" value="TreeGrafter"/>
</dbReference>
<proteinExistence type="predicted"/>
<protein>
    <submittedName>
        <fullName evidence="5">ELM2 domain-containing protein</fullName>
    </submittedName>
</protein>
<name>A0A0N4XB69_HAEPC</name>
<evidence type="ECO:0000256" key="2">
    <source>
        <dbReference type="SAM" id="MobiDB-lite"/>
    </source>
</evidence>
<dbReference type="OrthoDB" id="5787163at2759"/>
<dbReference type="Gene3D" id="3.90.550.10">
    <property type="entry name" value="Spore Coat Polysaccharide Biosynthesis Protein SpsA, Chain A"/>
    <property type="match status" value="1"/>
</dbReference>
<dbReference type="PANTHER" id="PTHR11675:SF131">
    <property type="entry name" value="POLYPEPTIDE N-ACETYLGALACTOSAMINYLTRANSFERASE 9-RELATED"/>
    <property type="match status" value="1"/>
</dbReference>
<dbReference type="EMBL" id="UZAF01023724">
    <property type="protein sequence ID" value="VDO91023.1"/>
    <property type="molecule type" value="Genomic_DNA"/>
</dbReference>
<feature type="region of interest" description="Disordered" evidence="2">
    <location>
        <begin position="20"/>
        <end position="40"/>
    </location>
</feature>